<dbReference type="AlphaFoldDB" id="A0A2T4D890"/>
<comment type="caution">
    <text evidence="3">The sequence shown here is derived from an EMBL/GenBank/DDBJ whole genome shotgun (WGS) entry which is preliminary data.</text>
</comment>
<evidence type="ECO:0000313" key="4">
    <source>
        <dbReference type="Proteomes" id="UP000242087"/>
    </source>
</evidence>
<name>A0A2T4D890_9GAMM</name>
<proteinExistence type="predicted"/>
<dbReference type="Proteomes" id="UP000242087">
    <property type="component" value="Unassembled WGS sequence"/>
</dbReference>
<evidence type="ECO:0000313" key="3">
    <source>
        <dbReference type="EMBL" id="PTB90020.1"/>
    </source>
</evidence>
<feature type="domain" description="PDZ" evidence="2">
    <location>
        <begin position="56"/>
        <end position="108"/>
    </location>
</feature>
<feature type="chain" id="PRO_5015749299" description="PDZ domain-containing protein" evidence="1">
    <location>
        <begin position="29"/>
        <end position="287"/>
    </location>
</feature>
<dbReference type="SUPFAM" id="SSF50156">
    <property type="entry name" value="PDZ domain-like"/>
    <property type="match status" value="1"/>
</dbReference>
<reference evidence="3 4" key="1">
    <citation type="submission" date="2018-03" db="EMBL/GenBank/DDBJ databases">
        <title>Cross-interface Injection: A General Nanoliter Liquid Handling Method Applied to Single Cells Genome Amplification Automated Nanoliter Liquid Handling Applied to Single Cell Multiple Displacement Amplification.</title>
        <authorList>
            <person name="Yun J."/>
            <person name="Xu P."/>
            <person name="Xu J."/>
            <person name="Dai X."/>
            <person name="Wang Y."/>
            <person name="Zheng X."/>
            <person name="Cao C."/>
            <person name="Yi Q."/>
            <person name="Zhu Y."/>
            <person name="Wang L."/>
            <person name="Dong Z."/>
            <person name="Huang Y."/>
            <person name="Huang L."/>
            <person name="Du W."/>
        </authorList>
    </citation>
    <scope>NUCLEOTIDE SEQUENCE [LARGE SCALE GENOMIC DNA]</scope>
    <source>
        <strain evidence="3 4">A12-4</strain>
    </source>
</reference>
<dbReference type="EMBL" id="PYVF01000006">
    <property type="protein sequence ID" value="PTB90020.1"/>
    <property type="molecule type" value="Genomic_DNA"/>
</dbReference>
<keyword evidence="1" id="KW-0732">Signal</keyword>
<evidence type="ECO:0000256" key="1">
    <source>
        <dbReference type="SAM" id="SignalP"/>
    </source>
</evidence>
<dbReference type="SMART" id="SM00228">
    <property type="entry name" value="PDZ"/>
    <property type="match status" value="1"/>
</dbReference>
<dbReference type="Pfam" id="PF13180">
    <property type="entry name" value="PDZ_2"/>
    <property type="match status" value="1"/>
</dbReference>
<organism evidence="3 4">
    <name type="scientific">Pseudidiomarina aestuarii</name>
    <dbReference type="NCBI Taxonomy" id="624146"/>
    <lineage>
        <taxon>Bacteria</taxon>
        <taxon>Pseudomonadati</taxon>
        <taxon>Pseudomonadota</taxon>
        <taxon>Gammaproteobacteria</taxon>
        <taxon>Alteromonadales</taxon>
        <taxon>Idiomarinaceae</taxon>
        <taxon>Pseudidiomarina</taxon>
    </lineage>
</organism>
<evidence type="ECO:0000259" key="2">
    <source>
        <dbReference type="PROSITE" id="PS50106"/>
    </source>
</evidence>
<feature type="signal peptide" evidence="1">
    <location>
        <begin position="1"/>
        <end position="28"/>
    </location>
</feature>
<dbReference type="InterPro" id="IPR036034">
    <property type="entry name" value="PDZ_sf"/>
</dbReference>
<dbReference type="Gene3D" id="2.30.42.10">
    <property type="match status" value="1"/>
</dbReference>
<gene>
    <name evidence="3" type="ORF">C9927_00910</name>
</gene>
<dbReference type="PROSITE" id="PS50106">
    <property type="entry name" value="PDZ"/>
    <property type="match status" value="1"/>
</dbReference>
<dbReference type="InterPro" id="IPR001478">
    <property type="entry name" value="PDZ"/>
</dbReference>
<accession>A0A2T4D890</accession>
<sequence>MKPFSRLTLGIVTALTFSNSLLFTAAQAAELQEDRAREMARSAAVEAAKSGGKNDTVVLEEPARSYFEWGAIVRPDGEILSVRPGTVAADMGVKAGDHLTHINGTSVERESLQTILQKFDDLEHGRTFNITIERDDKSVTLESIVRATVVPGWRLEVDSTFEETAHAIQNASACGRVSIFLQPPVTRDYYPAFINTINGEDTRIKNPVIKLGVGEHIIGLHEKIGDPRATRSPSLRTEKLLRLVVEPNKKYHLAAHFIADKRYDRVNAGYWEPIVWKVTEHSCDPND</sequence>
<protein>
    <recommendedName>
        <fullName evidence="2">PDZ domain-containing protein</fullName>
    </recommendedName>
</protein>